<evidence type="ECO:0000256" key="2">
    <source>
        <dbReference type="SAM" id="Phobius"/>
    </source>
</evidence>
<sequence length="305" mass="34572">MSSALPGHIVSTTFCAIASILIGYQVFKHPNKLRIFILVYSIITLPASVIATLQIEGYVSYRTNSMVYLITTLLMTVIHFFMLLDVGYRLRRGDGDWKHYLVVVGIVFLTITCILLFVQIIIMAVNHDGEQHFPLQGAFIAGVVTALIGDSSVFTYTFMPLIYWKKSRVNDGYSRTTALGIWFYLIQNVWYFLYGVIYVWFFAMNTWDAFPTLLALDYALRFVENLLYTWPPPKWAIDYLSAKLPSTSVQLSTRRTGESSTANHAMSSERYNKEEDVEYGGASPSKNPAVPDQHSTFGSEVTIIK</sequence>
<keyword evidence="4" id="KW-1185">Reference proteome</keyword>
<dbReference type="EMBL" id="BAABUJ010000015">
    <property type="protein sequence ID" value="GAA5800300.1"/>
    <property type="molecule type" value="Genomic_DNA"/>
</dbReference>
<organism evidence="3 4">
    <name type="scientific">Helicostylum pulchrum</name>
    <dbReference type="NCBI Taxonomy" id="562976"/>
    <lineage>
        <taxon>Eukaryota</taxon>
        <taxon>Fungi</taxon>
        <taxon>Fungi incertae sedis</taxon>
        <taxon>Mucoromycota</taxon>
        <taxon>Mucoromycotina</taxon>
        <taxon>Mucoromycetes</taxon>
        <taxon>Mucorales</taxon>
        <taxon>Mucorineae</taxon>
        <taxon>Mucoraceae</taxon>
        <taxon>Helicostylum</taxon>
    </lineage>
</organism>
<keyword evidence="2" id="KW-1133">Transmembrane helix</keyword>
<evidence type="ECO:0000256" key="1">
    <source>
        <dbReference type="SAM" id="MobiDB-lite"/>
    </source>
</evidence>
<comment type="caution">
    <text evidence="3">The sequence shown here is derived from an EMBL/GenBank/DDBJ whole genome shotgun (WGS) entry which is preliminary data.</text>
</comment>
<feature type="transmembrane region" description="Helical" evidence="2">
    <location>
        <begin position="36"/>
        <end position="55"/>
    </location>
</feature>
<reference evidence="3 4" key="1">
    <citation type="submission" date="2024-04" db="EMBL/GenBank/DDBJ databases">
        <title>genome sequences of Mucor flavus KT1a and Helicostylum pulchrum KT1b strains isolation_sourced from the surface of a dry-aged beef.</title>
        <authorList>
            <person name="Toyotome T."/>
            <person name="Hosono M."/>
            <person name="Torimaru M."/>
            <person name="Fukuda K."/>
            <person name="Mikami N."/>
        </authorList>
    </citation>
    <scope>NUCLEOTIDE SEQUENCE [LARGE SCALE GENOMIC DNA]</scope>
    <source>
        <strain evidence="3 4">KT1b</strain>
    </source>
</reference>
<proteinExistence type="predicted"/>
<feature type="transmembrane region" description="Helical" evidence="2">
    <location>
        <begin position="100"/>
        <end position="125"/>
    </location>
</feature>
<keyword evidence="2" id="KW-0812">Transmembrane</keyword>
<name>A0ABP9Y166_9FUNG</name>
<feature type="transmembrane region" description="Helical" evidence="2">
    <location>
        <begin position="67"/>
        <end position="88"/>
    </location>
</feature>
<accession>A0ABP9Y166</accession>
<evidence type="ECO:0000313" key="4">
    <source>
        <dbReference type="Proteomes" id="UP001476247"/>
    </source>
</evidence>
<feature type="region of interest" description="Disordered" evidence="1">
    <location>
        <begin position="254"/>
        <end position="299"/>
    </location>
</feature>
<evidence type="ECO:0008006" key="5">
    <source>
        <dbReference type="Google" id="ProtNLM"/>
    </source>
</evidence>
<feature type="transmembrane region" description="Helical" evidence="2">
    <location>
        <begin position="6"/>
        <end position="24"/>
    </location>
</feature>
<feature type="compositionally biased region" description="Polar residues" evidence="1">
    <location>
        <begin position="254"/>
        <end position="266"/>
    </location>
</feature>
<keyword evidence="2" id="KW-0472">Membrane</keyword>
<dbReference type="Proteomes" id="UP001476247">
    <property type="component" value="Unassembled WGS sequence"/>
</dbReference>
<feature type="transmembrane region" description="Helical" evidence="2">
    <location>
        <begin position="137"/>
        <end position="158"/>
    </location>
</feature>
<evidence type="ECO:0000313" key="3">
    <source>
        <dbReference type="EMBL" id="GAA5800300.1"/>
    </source>
</evidence>
<feature type="transmembrane region" description="Helical" evidence="2">
    <location>
        <begin position="179"/>
        <end position="203"/>
    </location>
</feature>
<protein>
    <recommendedName>
        <fullName evidence="5">Integral membrane protein</fullName>
    </recommendedName>
</protein>
<gene>
    <name evidence="3" type="ORF">HPULCUR_005726</name>
</gene>